<organism evidence="5 6">
    <name type="scientific">Jannaschia seosinensis</name>
    <dbReference type="NCBI Taxonomy" id="313367"/>
    <lineage>
        <taxon>Bacteria</taxon>
        <taxon>Pseudomonadati</taxon>
        <taxon>Pseudomonadota</taxon>
        <taxon>Alphaproteobacteria</taxon>
        <taxon>Rhodobacterales</taxon>
        <taxon>Roseobacteraceae</taxon>
        <taxon>Jannaschia</taxon>
    </lineage>
</organism>
<dbReference type="RefSeq" id="WP_055664031.1">
    <property type="nucleotide sequence ID" value="NZ_CYPR01000173.1"/>
</dbReference>
<dbReference type="Pfam" id="PF07729">
    <property type="entry name" value="FCD"/>
    <property type="match status" value="1"/>
</dbReference>
<dbReference type="PANTHER" id="PTHR43537">
    <property type="entry name" value="TRANSCRIPTIONAL REGULATOR, GNTR FAMILY"/>
    <property type="match status" value="1"/>
</dbReference>
<feature type="domain" description="HTH gntR-type" evidence="4">
    <location>
        <begin position="11"/>
        <end position="78"/>
    </location>
</feature>
<gene>
    <name evidence="5" type="primary">ydfH</name>
    <name evidence="5" type="ORF">JSE7799_02626</name>
</gene>
<dbReference type="InterPro" id="IPR008920">
    <property type="entry name" value="TF_FadR/GntR_C"/>
</dbReference>
<dbReference type="AlphaFoldDB" id="A0A0M7BCU9"/>
<dbReference type="InterPro" id="IPR036390">
    <property type="entry name" value="WH_DNA-bd_sf"/>
</dbReference>
<dbReference type="SUPFAM" id="SSF48008">
    <property type="entry name" value="GntR ligand-binding domain-like"/>
    <property type="match status" value="1"/>
</dbReference>
<reference evidence="5 6" key="1">
    <citation type="submission" date="2015-09" db="EMBL/GenBank/DDBJ databases">
        <authorList>
            <person name="Jackson K.R."/>
            <person name="Lunt B.L."/>
            <person name="Fisher J.N.B."/>
            <person name="Gardner A.V."/>
            <person name="Bailey M.E."/>
            <person name="Deus L.M."/>
            <person name="Earl A.S."/>
            <person name="Gibby P.D."/>
            <person name="Hartmann K.A."/>
            <person name="Liu J.E."/>
            <person name="Manci A.M."/>
            <person name="Nielsen D.A."/>
            <person name="Solomon M.B."/>
            <person name="Breakwell D.P."/>
            <person name="Burnett S.H."/>
            <person name="Grose J.H."/>
        </authorList>
    </citation>
    <scope>NUCLEOTIDE SEQUENCE [LARGE SCALE GENOMIC DNA]</scope>
    <source>
        <strain evidence="5 6">CECT 7799</strain>
    </source>
</reference>
<dbReference type="GO" id="GO:0003677">
    <property type="term" value="F:DNA binding"/>
    <property type="evidence" value="ECO:0007669"/>
    <property type="project" value="UniProtKB-KW"/>
</dbReference>
<evidence type="ECO:0000256" key="2">
    <source>
        <dbReference type="ARBA" id="ARBA00023125"/>
    </source>
</evidence>
<protein>
    <submittedName>
        <fullName evidence="5">Putative HTH-type transcriptional regulator YdfH</fullName>
    </submittedName>
</protein>
<dbReference type="Pfam" id="PF00392">
    <property type="entry name" value="GntR"/>
    <property type="match status" value="1"/>
</dbReference>
<dbReference type="STRING" id="313367.JSE7799_02626"/>
<evidence type="ECO:0000313" key="5">
    <source>
        <dbReference type="EMBL" id="CUH39898.1"/>
    </source>
</evidence>
<keyword evidence="2" id="KW-0238">DNA-binding</keyword>
<dbReference type="InterPro" id="IPR011711">
    <property type="entry name" value="GntR_C"/>
</dbReference>
<dbReference type="PANTHER" id="PTHR43537:SF6">
    <property type="entry name" value="HTH-TYPE TRANSCRIPTIONAL REPRESSOR RSPR"/>
    <property type="match status" value="1"/>
</dbReference>
<evidence type="ECO:0000259" key="4">
    <source>
        <dbReference type="PROSITE" id="PS50949"/>
    </source>
</evidence>
<name>A0A0M7BCU9_9RHOB</name>
<evidence type="ECO:0000256" key="1">
    <source>
        <dbReference type="ARBA" id="ARBA00023015"/>
    </source>
</evidence>
<evidence type="ECO:0000313" key="6">
    <source>
        <dbReference type="Proteomes" id="UP000049455"/>
    </source>
</evidence>
<dbReference type="InterPro" id="IPR036388">
    <property type="entry name" value="WH-like_DNA-bd_sf"/>
</dbReference>
<dbReference type="Proteomes" id="UP000049455">
    <property type="component" value="Unassembled WGS sequence"/>
</dbReference>
<dbReference type="SMART" id="SM00895">
    <property type="entry name" value="FCD"/>
    <property type="match status" value="1"/>
</dbReference>
<proteinExistence type="predicted"/>
<keyword evidence="3" id="KW-0804">Transcription</keyword>
<dbReference type="InterPro" id="IPR000524">
    <property type="entry name" value="Tscrpt_reg_HTH_GntR"/>
</dbReference>
<dbReference type="GO" id="GO:0003700">
    <property type="term" value="F:DNA-binding transcription factor activity"/>
    <property type="evidence" value="ECO:0007669"/>
    <property type="project" value="InterPro"/>
</dbReference>
<evidence type="ECO:0000256" key="3">
    <source>
        <dbReference type="ARBA" id="ARBA00023163"/>
    </source>
</evidence>
<dbReference type="OrthoDB" id="9788098at2"/>
<accession>A0A0M7BCU9</accession>
<sequence length="233" mass="25476">MDRLATIEVTAPIGVQLTADLRARIITGALPPGTRLSEQEIAAAYGMSRQPVREAFIKLGAERLVEIRPQRGTYVSKINLSDVTHSQFVREAVEADIARAAARTARANTAGAKWVMDLRDQITEQTRRLSEGGEVFVKLDDRFHQTLAAAAGLAGVWSHIQPIKMHMDRVRHLTAEEFPLDHLIEQHRAVVEAVAAGDEAAAEASIRAHLRGVLSDLKAIAATLPTYFEAESS</sequence>
<dbReference type="SUPFAM" id="SSF46785">
    <property type="entry name" value="Winged helix' DNA-binding domain"/>
    <property type="match status" value="1"/>
</dbReference>
<keyword evidence="6" id="KW-1185">Reference proteome</keyword>
<dbReference type="CDD" id="cd07377">
    <property type="entry name" value="WHTH_GntR"/>
    <property type="match status" value="1"/>
</dbReference>
<keyword evidence="1" id="KW-0805">Transcription regulation</keyword>
<dbReference type="EMBL" id="CYPR01000173">
    <property type="protein sequence ID" value="CUH39898.1"/>
    <property type="molecule type" value="Genomic_DNA"/>
</dbReference>
<dbReference type="PROSITE" id="PS50949">
    <property type="entry name" value="HTH_GNTR"/>
    <property type="match status" value="1"/>
</dbReference>
<dbReference type="Gene3D" id="1.10.10.10">
    <property type="entry name" value="Winged helix-like DNA-binding domain superfamily/Winged helix DNA-binding domain"/>
    <property type="match status" value="1"/>
</dbReference>
<dbReference type="Gene3D" id="1.20.120.530">
    <property type="entry name" value="GntR ligand-binding domain-like"/>
    <property type="match status" value="1"/>
</dbReference>
<dbReference type="SMART" id="SM00345">
    <property type="entry name" value="HTH_GNTR"/>
    <property type="match status" value="1"/>
</dbReference>